<gene>
    <name evidence="2" type="ORF">PCOR1329_LOCUS71762</name>
</gene>
<protein>
    <recommendedName>
        <fullName evidence="4">Solute carrier family 40 protein</fullName>
    </recommendedName>
</protein>
<evidence type="ECO:0000313" key="2">
    <source>
        <dbReference type="EMBL" id="CAK0892003.1"/>
    </source>
</evidence>
<name>A0ABN9X1U6_9DINO</name>
<keyword evidence="3" id="KW-1185">Reference proteome</keyword>
<proteinExistence type="predicted"/>
<evidence type="ECO:0008006" key="4">
    <source>
        <dbReference type="Google" id="ProtNLM"/>
    </source>
</evidence>
<keyword evidence="1" id="KW-0812">Transmembrane</keyword>
<keyword evidence="1" id="KW-0472">Membrane</keyword>
<feature type="transmembrane region" description="Helical" evidence="1">
    <location>
        <begin position="47"/>
        <end position="65"/>
    </location>
</feature>
<organism evidence="2 3">
    <name type="scientific">Prorocentrum cordatum</name>
    <dbReference type="NCBI Taxonomy" id="2364126"/>
    <lineage>
        <taxon>Eukaryota</taxon>
        <taxon>Sar</taxon>
        <taxon>Alveolata</taxon>
        <taxon>Dinophyceae</taxon>
        <taxon>Prorocentrales</taxon>
        <taxon>Prorocentraceae</taxon>
        <taxon>Prorocentrum</taxon>
    </lineage>
</organism>
<dbReference type="EMBL" id="CAUYUJ010019548">
    <property type="protein sequence ID" value="CAK0892003.1"/>
    <property type="molecule type" value="Genomic_DNA"/>
</dbReference>
<sequence>MCKGQEEDITPAFAFSSVSADLNFLFENATGLTVLHNQGDVELPSRLVNSLWVSLVFAGVSWYLQTFDAAGLRKRLSKRGLSTGSVKAWCTVIEDLPAVVLSLLVSMWGADGAFTYNGNFGAVAMANIVTAGFSALITLAEAWEERRNLFVNYKGDEVSLNGKCLGDAAVARVAERLCQNTTVKTLALR</sequence>
<feature type="transmembrane region" description="Helical" evidence="1">
    <location>
        <begin position="86"/>
        <end position="108"/>
    </location>
</feature>
<reference evidence="2" key="1">
    <citation type="submission" date="2023-10" db="EMBL/GenBank/DDBJ databases">
        <authorList>
            <person name="Chen Y."/>
            <person name="Shah S."/>
            <person name="Dougan E. K."/>
            <person name="Thang M."/>
            <person name="Chan C."/>
        </authorList>
    </citation>
    <scope>NUCLEOTIDE SEQUENCE [LARGE SCALE GENOMIC DNA]</scope>
</reference>
<accession>A0ABN9X1U6</accession>
<keyword evidence="1" id="KW-1133">Transmembrane helix</keyword>
<comment type="caution">
    <text evidence="2">The sequence shown here is derived from an EMBL/GenBank/DDBJ whole genome shotgun (WGS) entry which is preliminary data.</text>
</comment>
<evidence type="ECO:0000256" key="1">
    <source>
        <dbReference type="SAM" id="Phobius"/>
    </source>
</evidence>
<evidence type="ECO:0000313" key="3">
    <source>
        <dbReference type="Proteomes" id="UP001189429"/>
    </source>
</evidence>
<dbReference type="Proteomes" id="UP001189429">
    <property type="component" value="Unassembled WGS sequence"/>
</dbReference>
<feature type="transmembrane region" description="Helical" evidence="1">
    <location>
        <begin position="120"/>
        <end position="140"/>
    </location>
</feature>